<dbReference type="AlphaFoldDB" id="A0A645HPP8"/>
<protein>
    <submittedName>
        <fullName evidence="1">Uncharacterized protein</fullName>
    </submittedName>
</protein>
<comment type="caution">
    <text evidence="1">The sequence shown here is derived from an EMBL/GenBank/DDBJ whole genome shotgun (WGS) entry which is preliminary data.</text>
</comment>
<accession>A0A645HPP8</accession>
<evidence type="ECO:0000313" key="1">
    <source>
        <dbReference type="EMBL" id="MPN38094.1"/>
    </source>
</evidence>
<gene>
    <name evidence="1" type="ORF">SDC9_185618</name>
</gene>
<proteinExistence type="predicted"/>
<name>A0A645HPP8_9ZZZZ</name>
<organism evidence="1">
    <name type="scientific">bioreactor metagenome</name>
    <dbReference type="NCBI Taxonomy" id="1076179"/>
    <lineage>
        <taxon>unclassified sequences</taxon>
        <taxon>metagenomes</taxon>
        <taxon>ecological metagenomes</taxon>
    </lineage>
</organism>
<sequence>MRKRYIGLLCILVTALIALNSYSQIYRIGNDKEQLADSIYEHSVGKSNVSGSIDIKQQLNIDNKKYILFTIKATLGDAELTKGFDNKYKIYYTQFGSNNLRWQVHETNKGKYFILKGKNLNGNIAYAKMLLENKEYKISIPNQEYFLTYCKVPIETESVVPEVNNLKFYNKNDEDITYESLR</sequence>
<reference evidence="1" key="1">
    <citation type="submission" date="2019-08" db="EMBL/GenBank/DDBJ databases">
        <authorList>
            <person name="Kucharzyk K."/>
            <person name="Murdoch R.W."/>
            <person name="Higgins S."/>
            <person name="Loffler F."/>
        </authorList>
    </citation>
    <scope>NUCLEOTIDE SEQUENCE</scope>
</reference>
<dbReference type="EMBL" id="VSSQ01093109">
    <property type="protein sequence ID" value="MPN38094.1"/>
    <property type="molecule type" value="Genomic_DNA"/>
</dbReference>